<gene>
    <name evidence="2" type="ORF">DFP76_10112</name>
</gene>
<proteinExistence type="predicted"/>
<feature type="transmembrane region" description="Helical" evidence="1">
    <location>
        <begin position="217"/>
        <end position="232"/>
    </location>
</feature>
<feature type="transmembrane region" description="Helical" evidence="1">
    <location>
        <begin position="87"/>
        <end position="104"/>
    </location>
</feature>
<feature type="transmembrane region" description="Helical" evidence="1">
    <location>
        <begin position="195"/>
        <end position="211"/>
    </location>
</feature>
<name>A0A366D8X8_9GAMM</name>
<feature type="transmembrane region" description="Helical" evidence="1">
    <location>
        <begin position="169"/>
        <end position="190"/>
    </location>
</feature>
<feature type="transmembrane region" description="Helical" evidence="1">
    <location>
        <begin position="31"/>
        <end position="54"/>
    </location>
</feature>
<evidence type="ECO:0000313" key="3">
    <source>
        <dbReference type="Proteomes" id="UP000252086"/>
    </source>
</evidence>
<dbReference type="Proteomes" id="UP000252086">
    <property type="component" value="Unassembled WGS sequence"/>
</dbReference>
<feature type="transmembrane region" description="Helical" evidence="1">
    <location>
        <begin position="61"/>
        <end position="81"/>
    </location>
</feature>
<keyword evidence="1" id="KW-1133">Transmembrane helix</keyword>
<keyword evidence="3" id="KW-1185">Reference proteome</keyword>
<feature type="transmembrane region" description="Helical" evidence="1">
    <location>
        <begin position="387"/>
        <end position="405"/>
    </location>
</feature>
<sequence length="413" mass="47496">MFFYILMVLFRVVLDVSYVLLVNPAFEYSGFVLEFSILTYFSSWATYLVVLPFIKKRVLSITDYFLITFALFLIVPLTSLYGLTGWSINPVAVTVLSFFLFAFISKSSWIKIPYIPRFRYGDKLFLMISGGAIIFLVIWYIVSGATFNLNIYRVYEYREENSELASGGVLAYTNVWTYKIFSIFFISYFLWRRNWFFVVLGVIAQVVFYAYSAHKSVLFGLVLVFGIWFWFRKSNKSYILPLGLTVLVISCLLLYLAFGYAIFGSLIVRRVFYVPAYLTYQYFEFFSNNPFVYWSNSVLSGLVSYPYDLSLPKLIGEYVGSGTSANNGYISTGYAHFGYWGVLIYTIMFAYVLRILDVVTKNTGALWLVLAITVIPLRSALISSDFFTTLLTHGLIVIILLTLLIRSPIDHES</sequence>
<accession>A0A366D8X8</accession>
<reference evidence="2 3" key="1">
    <citation type="submission" date="2018-06" db="EMBL/GenBank/DDBJ databases">
        <title>Genomic Encyclopedia of Type Strains, Phase III (KMG-III): the genomes of soil and plant-associated and newly described type strains.</title>
        <authorList>
            <person name="Whitman W."/>
        </authorList>
    </citation>
    <scope>NUCLEOTIDE SEQUENCE [LARGE SCALE GENOMIC DNA]</scope>
    <source>
        <strain evidence="2 3">CECT 7732</strain>
    </source>
</reference>
<dbReference type="AlphaFoldDB" id="A0A366D8X8"/>
<dbReference type="RefSeq" id="WP_113872649.1">
    <property type="nucleotide sequence ID" value="NZ_QNRF01000001.1"/>
</dbReference>
<evidence type="ECO:0000313" key="2">
    <source>
        <dbReference type="EMBL" id="RBO85738.1"/>
    </source>
</evidence>
<comment type="caution">
    <text evidence="2">The sequence shown here is derived from an EMBL/GenBank/DDBJ whole genome shotgun (WGS) entry which is preliminary data.</text>
</comment>
<keyword evidence="1" id="KW-0472">Membrane</keyword>
<feature type="transmembrane region" description="Helical" evidence="1">
    <location>
        <begin position="124"/>
        <end position="149"/>
    </location>
</feature>
<organism evidence="2 3">
    <name type="scientific">Marinomonas aquiplantarum</name>
    <dbReference type="NCBI Taxonomy" id="491951"/>
    <lineage>
        <taxon>Bacteria</taxon>
        <taxon>Pseudomonadati</taxon>
        <taxon>Pseudomonadota</taxon>
        <taxon>Gammaproteobacteria</taxon>
        <taxon>Oceanospirillales</taxon>
        <taxon>Oceanospirillaceae</taxon>
        <taxon>Marinomonas</taxon>
    </lineage>
</organism>
<evidence type="ECO:0008006" key="4">
    <source>
        <dbReference type="Google" id="ProtNLM"/>
    </source>
</evidence>
<keyword evidence="1" id="KW-0812">Transmembrane</keyword>
<dbReference type="EMBL" id="QNRF01000001">
    <property type="protein sequence ID" value="RBO85738.1"/>
    <property type="molecule type" value="Genomic_DNA"/>
</dbReference>
<feature type="transmembrane region" description="Helical" evidence="1">
    <location>
        <begin position="363"/>
        <end position="381"/>
    </location>
</feature>
<evidence type="ECO:0000256" key="1">
    <source>
        <dbReference type="SAM" id="Phobius"/>
    </source>
</evidence>
<protein>
    <recommendedName>
        <fullName evidence="4">Oligosaccharide repeat unit polymerase</fullName>
    </recommendedName>
</protein>
<dbReference type="OrthoDB" id="7042109at2"/>
<feature type="transmembrane region" description="Helical" evidence="1">
    <location>
        <begin position="239"/>
        <end position="263"/>
    </location>
</feature>
<feature type="transmembrane region" description="Helical" evidence="1">
    <location>
        <begin position="337"/>
        <end position="356"/>
    </location>
</feature>